<reference evidence="6 7" key="1">
    <citation type="submission" date="2014-08" db="EMBL/GenBank/DDBJ databases">
        <authorList>
            <person name="Wibberg D."/>
        </authorList>
    </citation>
    <scope>NUCLEOTIDE SEQUENCE [LARGE SCALE GENOMIC DNA]</scope>
    <source>
        <strain evidence="7">ING2-E5B</strain>
    </source>
</reference>
<dbReference type="HOGENOM" id="CLU_003376_3_0_10"/>
<dbReference type="EMBL" id="LN515532">
    <property type="protein sequence ID" value="CEA15129.1"/>
    <property type="molecule type" value="Genomic_DNA"/>
</dbReference>
<dbReference type="STRING" id="1562970.ING2E5B_0360"/>
<dbReference type="CDD" id="cd05305">
    <property type="entry name" value="L-AlaDH"/>
    <property type="match status" value="1"/>
</dbReference>
<dbReference type="EC" id="1.4.1.1" evidence="2"/>
<evidence type="ECO:0000256" key="1">
    <source>
        <dbReference type="ARBA" id="ARBA00005689"/>
    </source>
</evidence>
<evidence type="ECO:0000259" key="4">
    <source>
        <dbReference type="SMART" id="SM01002"/>
    </source>
</evidence>
<dbReference type="SUPFAM" id="SSF52283">
    <property type="entry name" value="Formate/glycerate dehydrogenase catalytic domain-like"/>
    <property type="match status" value="1"/>
</dbReference>
<dbReference type="InterPro" id="IPR008141">
    <property type="entry name" value="Ala_DH"/>
</dbReference>
<keyword evidence="3" id="KW-0560">Oxidoreductase</keyword>
<dbReference type="PATRIC" id="fig|1562970.3.peg.357"/>
<keyword evidence="7" id="KW-1185">Reference proteome</keyword>
<dbReference type="Pfam" id="PF01262">
    <property type="entry name" value="AlaDh_PNT_C"/>
    <property type="match status" value="1"/>
</dbReference>
<dbReference type="PANTHER" id="PTHR42795">
    <property type="entry name" value="ALANINE DEHYDROGENASE"/>
    <property type="match status" value="1"/>
</dbReference>
<accession>A0A098BWT9</accession>
<evidence type="ECO:0000256" key="3">
    <source>
        <dbReference type="ARBA" id="ARBA00023002"/>
    </source>
</evidence>
<dbReference type="SMART" id="SM01002">
    <property type="entry name" value="AlaDh_PNT_C"/>
    <property type="match status" value="1"/>
</dbReference>
<dbReference type="GO" id="GO:0000286">
    <property type="term" value="F:alanine dehydrogenase activity"/>
    <property type="evidence" value="ECO:0007669"/>
    <property type="project" value="UniProtKB-EC"/>
</dbReference>
<evidence type="ECO:0000313" key="6">
    <source>
        <dbReference type="EMBL" id="CEA15129.1"/>
    </source>
</evidence>
<dbReference type="SUPFAM" id="SSF51735">
    <property type="entry name" value="NAD(P)-binding Rossmann-fold domains"/>
    <property type="match status" value="1"/>
</dbReference>
<dbReference type="Proteomes" id="UP000032417">
    <property type="component" value="Chromosome 1"/>
</dbReference>
<protein>
    <recommendedName>
        <fullName evidence="2">alanine dehydrogenase</fullName>
        <ecNumber evidence="2">1.4.1.1</ecNumber>
    </recommendedName>
</protein>
<evidence type="ECO:0000256" key="2">
    <source>
        <dbReference type="ARBA" id="ARBA00012897"/>
    </source>
</evidence>
<feature type="domain" description="Alanine dehydrogenase/pyridine nucleotide transhydrogenase NAD(H)-binding" evidence="4">
    <location>
        <begin position="175"/>
        <end position="325"/>
    </location>
</feature>
<dbReference type="GO" id="GO:0042853">
    <property type="term" value="P:L-alanine catabolic process"/>
    <property type="evidence" value="ECO:0007669"/>
    <property type="project" value="InterPro"/>
</dbReference>
<feature type="domain" description="Alanine dehydrogenase/pyridine nucleotide transhydrogenase N-terminal" evidence="5">
    <location>
        <begin position="30"/>
        <end position="163"/>
    </location>
</feature>
<dbReference type="InterPro" id="IPR007886">
    <property type="entry name" value="AlaDH/PNT_N"/>
</dbReference>
<dbReference type="SMART" id="SM01003">
    <property type="entry name" value="AlaDh_PNT_N"/>
    <property type="match status" value="1"/>
</dbReference>
<dbReference type="PANTHER" id="PTHR42795:SF1">
    <property type="entry name" value="ALANINE DEHYDROGENASE"/>
    <property type="match status" value="1"/>
</dbReference>
<dbReference type="OrthoDB" id="9804592at2"/>
<sequence length="402" mass="44049">MIYKSQKKNQFVVSELMLKTDKHKVTTVIGVPKENQETEKRVPITPEGVSLLVSAGYRVMFQKGAGLTINYSDSYYAESGAEIVDTAKEVFQADIILKIMPPTLEEVEIMRPRTSVYSFLYLHNLSRTLLEHMMEKRINALSYELINDDTGASPFVTAISEIEGASSITLAAEMLSNANGGKGILLGGIPGITPAEVVIIGAGVAGIMAARVAIAMGASVKIFDNDIIKLRAIRHELGNPVYTSTLQPKVLRNVFRSADVVIGALQYINKIHFYRISSDLISEMKEGAIIIDLRMEQGGCFETTMEACLPGHPSIFEKYGVLHFCEMSLSSRVARTSSIALSNIFVSMFNAMGDSGGIDHFARFDRGFASGFYTYSGKMVNSYVASHFNLPVSDIGLYLQGF</sequence>
<dbReference type="InterPro" id="IPR007698">
    <property type="entry name" value="AlaDH/PNT_NAD(H)-bd"/>
</dbReference>
<dbReference type="GO" id="GO:0005886">
    <property type="term" value="C:plasma membrane"/>
    <property type="evidence" value="ECO:0007669"/>
    <property type="project" value="TreeGrafter"/>
</dbReference>
<evidence type="ECO:0000259" key="5">
    <source>
        <dbReference type="SMART" id="SM01003"/>
    </source>
</evidence>
<dbReference type="Pfam" id="PF05222">
    <property type="entry name" value="AlaDh_PNT_N"/>
    <property type="match status" value="1"/>
</dbReference>
<dbReference type="AlphaFoldDB" id="A0A098BWT9"/>
<gene>
    <name evidence="6" type="ORF">ING2E5B_0360</name>
</gene>
<proteinExistence type="inferred from homology"/>
<dbReference type="KEGG" id="pbt:ING2E5B_0360"/>
<dbReference type="Gene3D" id="3.40.50.720">
    <property type="entry name" value="NAD(P)-binding Rossmann-like Domain"/>
    <property type="match status" value="2"/>
</dbReference>
<evidence type="ECO:0000313" key="7">
    <source>
        <dbReference type="Proteomes" id="UP000032417"/>
    </source>
</evidence>
<name>A0A098BWT9_9BACT</name>
<dbReference type="InterPro" id="IPR036291">
    <property type="entry name" value="NAD(P)-bd_dom_sf"/>
</dbReference>
<organism evidence="6 7">
    <name type="scientific">Fermentimonas caenicola</name>
    <dbReference type="NCBI Taxonomy" id="1562970"/>
    <lineage>
        <taxon>Bacteria</taxon>
        <taxon>Pseudomonadati</taxon>
        <taxon>Bacteroidota</taxon>
        <taxon>Bacteroidia</taxon>
        <taxon>Bacteroidales</taxon>
        <taxon>Dysgonomonadaceae</taxon>
        <taxon>Fermentimonas</taxon>
    </lineage>
</organism>
<comment type="similarity">
    <text evidence="1">Belongs to the AlaDH/PNT family.</text>
</comment>